<feature type="domain" description="DUF7165" evidence="2">
    <location>
        <begin position="119"/>
        <end position="425"/>
    </location>
</feature>
<dbReference type="Pfam" id="PF23749">
    <property type="entry name" value="DUF7165"/>
    <property type="match status" value="1"/>
</dbReference>
<feature type="compositionally biased region" description="Polar residues" evidence="1">
    <location>
        <begin position="677"/>
        <end position="687"/>
    </location>
</feature>
<feature type="compositionally biased region" description="Polar residues" evidence="1">
    <location>
        <begin position="719"/>
        <end position="737"/>
    </location>
</feature>
<dbReference type="InterPro" id="IPR055589">
    <property type="entry name" value="DUF7165"/>
</dbReference>
<dbReference type="SUPFAM" id="SSF82171">
    <property type="entry name" value="DPP6 N-terminal domain-like"/>
    <property type="match status" value="1"/>
</dbReference>
<dbReference type="EMBL" id="JAGMWT010000038">
    <property type="protein sequence ID" value="KAH7108659.1"/>
    <property type="molecule type" value="Genomic_DNA"/>
</dbReference>
<evidence type="ECO:0000256" key="1">
    <source>
        <dbReference type="SAM" id="MobiDB-lite"/>
    </source>
</evidence>
<feature type="region of interest" description="Disordered" evidence="1">
    <location>
        <begin position="69"/>
        <end position="95"/>
    </location>
</feature>
<name>A0A9P9CXI0_9PLEO</name>
<dbReference type="InterPro" id="IPR015943">
    <property type="entry name" value="WD40/YVTN_repeat-like_dom_sf"/>
</dbReference>
<dbReference type="Proteomes" id="UP000700596">
    <property type="component" value="Unassembled WGS sequence"/>
</dbReference>
<feature type="compositionally biased region" description="Low complexity" evidence="1">
    <location>
        <begin position="549"/>
        <end position="562"/>
    </location>
</feature>
<evidence type="ECO:0000313" key="4">
    <source>
        <dbReference type="Proteomes" id="UP000700596"/>
    </source>
</evidence>
<feature type="region of interest" description="Disordered" evidence="1">
    <location>
        <begin position="658"/>
        <end position="846"/>
    </location>
</feature>
<keyword evidence="4" id="KW-1185">Reference proteome</keyword>
<evidence type="ECO:0000313" key="3">
    <source>
        <dbReference type="EMBL" id="KAH7108659.1"/>
    </source>
</evidence>
<dbReference type="Gene3D" id="2.130.10.10">
    <property type="entry name" value="YVTN repeat-like/Quinoprotein amine dehydrogenase"/>
    <property type="match status" value="1"/>
</dbReference>
<proteinExistence type="predicted"/>
<feature type="compositionally biased region" description="Basic and acidic residues" evidence="1">
    <location>
        <begin position="940"/>
        <end position="950"/>
    </location>
</feature>
<feature type="region of interest" description="Disordered" evidence="1">
    <location>
        <begin position="861"/>
        <end position="958"/>
    </location>
</feature>
<sequence>MGGRRIVDGHEHNLAIRTDVRAKCAVVGHDASIHPHGCDCEGESKGGVASRLPRTASLSSLANSVDEQVHTHLSASSAGNDTLSSSGMSGHSTARTSAITDYDRPSASSPLASSNYAHPAATVLELVSNTASSSALPDSFAFNLSRKGNFVAVYTSANIWLIKTCQLPRLWARTLRVRRKPVAIDIVEDGSLLAVLSKPSQVDLYEIHGEQDRQIRKRRTIMLVHEAHSMAISPDGLILITGNNFGIEVVSIGADAPESCRRTLSGPVGDTLEFSDDGRTLLITGYARKSGSSSMFILPGLYDGPFNEEGVPIPAAPEAAWTGLVLFPETTRIARQATLLPDVDNGQVNELFAFNAEEDTWGIYDIAAQRFTQRRMFLPDQQRWTRSEFLDDAMPAVSPSADLAAVALKMRGTTSLWIYQVPEWDYKPKSSLLDPSPIQPCFCLPILHDSDTANQEICSLRWVKLDSNTQRLVAVGNVSNVPLDSDGPAVPQGSKGVIIVLDFDKSKLAGGPIPNTARTEYDLDPLLPGERLPEGSIDFESEVELVRTRTLAQRRAQTTRQGSGRRHSRQAPGRTRTTTNRNPPPVPTITRDDEEELTMEEVQAAFEAPYDNTQPRSQSILARAATVAAVSPANRRHLRALPFRPLEYRRADGLREFPHESDADNWVPPPPAYTATAVESESVSLSHPISPPGPAPTRLAPTPGSSIPPVPPLPSNTSRLLSPTAPYQQAQSQSSIDLTLAGPQPRPSLLHPSTYPSPQSTGSGRRRSSTSQSHTSPPLSSTPSSQSQSAYQATSNILSAAATAVRRPSLRSRRTAASAASTVDLRPPPVIDPYSPTQRRGSVPETLVHRRTVVQRRPVPNASAVRPPNRMSMPLSGFTSSNGRSNTRRAMLPRLTTPADPASSSRRGPLSAPPRANTGGERLGWGQRRTEPSMDVLQQPEKEKGKEKSMKKLGCVVM</sequence>
<feature type="compositionally biased region" description="Low complexity" evidence="1">
    <location>
        <begin position="756"/>
        <end position="795"/>
    </location>
</feature>
<evidence type="ECO:0000259" key="2">
    <source>
        <dbReference type="Pfam" id="PF23749"/>
    </source>
</evidence>
<accession>A0A9P9CXI0</accession>
<feature type="region of interest" description="Disordered" evidence="1">
    <location>
        <begin position="549"/>
        <end position="594"/>
    </location>
</feature>
<gene>
    <name evidence="3" type="ORF">B0J11DRAFT_242231</name>
</gene>
<protein>
    <recommendedName>
        <fullName evidence="2">DUF7165 domain-containing protein</fullName>
    </recommendedName>
</protein>
<organism evidence="3 4">
    <name type="scientific">Dendryphion nanum</name>
    <dbReference type="NCBI Taxonomy" id="256645"/>
    <lineage>
        <taxon>Eukaryota</taxon>
        <taxon>Fungi</taxon>
        <taxon>Dikarya</taxon>
        <taxon>Ascomycota</taxon>
        <taxon>Pezizomycotina</taxon>
        <taxon>Dothideomycetes</taxon>
        <taxon>Pleosporomycetidae</taxon>
        <taxon>Pleosporales</taxon>
        <taxon>Torulaceae</taxon>
        <taxon>Dendryphion</taxon>
    </lineage>
</organism>
<comment type="caution">
    <text evidence="3">The sequence shown here is derived from an EMBL/GenBank/DDBJ whole genome shotgun (WGS) entry which is preliminary data.</text>
</comment>
<dbReference type="AlphaFoldDB" id="A0A9P9CXI0"/>
<reference evidence="3" key="1">
    <citation type="journal article" date="2021" name="Nat. Commun.">
        <title>Genetic determinants of endophytism in the Arabidopsis root mycobiome.</title>
        <authorList>
            <person name="Mesny F."/>
            <person name="Miyauchi S."/>
            <person name="Thiergart T."/>
            <person name="Pickel B."/>
            <person name="Atanasova L."/>
            <person name="Karlsson M."/>
            <person name="Huettel B."/>
            <person name="Barry K.W."/>
            <person name="Haridas S."/>
            <person name="Chen C."/>
            <person name="Bauer D."/>
            <person name="Andreopoulos W."/>
            <person name="Pangilinan J."/>
            <person name="LaButti K."/>
            <person name="Riley R."/>
            <person name="Lipzen A."/>
            <person name="Clum A."/>
            <person name="Drula E."/>
            <person name="Henrissat B."/>
            <person name="Kohler A."/>
            <person name="Grigoriev I.V."/>
            <person name="Martin F.M."/>
            <person name="Hacquard S."/>
        </authorList>
    </citation>
    <scope>NUCLEOTIDE SEQUENCE</scope>
    <source>
        <strain evidence="3">MPI-CAGE-CH-0243</strain>
    </source>
</reference>
<dbReference type="OrthoDB" id="3925024at2759"/>